<dbReference type="CDD" id="cd09110">
    <property type="entry name" value="PLDc_CLS_1"/>
    <property type="match status" value="1"/>
</dbReference>
<evidence type="ECO:0000313" key="11">
    <source>
        <dbReference type="Proteomes" id="UP000183114"/>
    </source>
</evidence>
<keyword evidence="6" id="KW-1133">Transmembrane helix</keyword>
<name>A0A1H5FHS3_9PSED</name>
<feature type="domain" description="PLD phosphodiesterase" evidence="9">
    <location>
        <begin position="196"/>
        <end position="223"/>
    </location>
</feature>
<evidence type="ECO:0000256" key="2">
    <source>
        <dbReference type="ARBA" id="ARBA00022475"/>
    </source>
</evidence>
<reference evidence="10 11" key="1">
    <citation type="submission" date="2016-10" db="EMBL/GenBank/DDBJ databases">
        <authorList>
            <person name="de Groot N.N."/>
        </authorList>
    </citation>
    <scope>NUCLEOTIDE SEQUENCE [LARGE SCALE GENOMIC DNA]</scope>
    <source>
        <strain evidence="10 11">BS3655</strain>
    </source>
</reference>
<accession>A0A1H5FHS3</accession>
<dbReference type="EMBL" id="FNTF01000002">
    <property type="protein sequence ID" value="SEE02990.1"/>
    <property type="molecule type" value="Genomic_DNA"/>
</dbReference>
<evidence type="ECO:0000256" key="6">
    <source>
        <dbReference type="ARBA" id="ARBA00022989"/>
    </source>
</evidence>
<dbReference type="Gene3D" id="3.30.870.10">
    <property type="entry name" value="Endonuclease Chain A"/>
    <property type="match status" value="2"/>
</dbReference>
<dbReference type="AlphaFoldDB" id="A0A1H5FHS3"/>
<evidence type="ECO:0000256" key="8">
    <source>
        <dbReference type="NCBIfam" id="TIGR04265"/>
    </source>
</evidence>
<keyword evidence="5" id="KW-0677">Repeat</keyword>
<evidence type="ECO:0000313" key="10">
    <source>
        <dbReference type="EMBL" id="SEE02990.1"/>
    </source>
</evidence>
<evidence type="ECO:0000256" key="3">
    <source>
        <dbReference type="ARBA" id="ARBA00022679"/>
    </source>
</evidence>
<dbReference type="InterPro" id="IPR001736">
    <property type="entry name" value="PLipase_D/transphosphatidylase"/>
</dbReference>
<dbReference type="InterPro" id="IPR025202">
    <property type="entry name" value="PLD-like_dom"/>
</dbReference>
<dbReference type="Proteomes" id="UP000183114">
    <property type="component" value="Unassembled WGS sequence"/>
</dbReference>
<dbReference type="CDD" id="cd09159">
    <property type="entry name" value="PLDc_ybhO_like_2"/>
    <property type="match status" value="1"/>
</dbReference>
<dbReference type="Pfam" id="PF13091">
    <property type="entry name" value="PLDc_2"/>
    <property type="match status" value="2"/>
</dbReference>
<keyword evidence="4" id="KW-0812">Transmembrane</keyword>
<sequence length="468" mass="51435">MNLPTRCKGACIALVLGLVVLLTFVIGSSVLPRIVPDMALAPSAPVQLDGINGPLSAERSKAIIDRLKSTGAETNIFDVHLAIEESISGSPLTEDNKVDLLQDGPSTYQSMIKAIEAARDHINMETYILEDDEVGQRFAAALIAQQNKGVQVNLIRDSVGTLRTPAAFFTRLTEAGIKVLEYNPINPLTAKAGWDVNQRDHRKLLIVDGRIAFLGGINISSVYSGGSLSASSKTRPSGDLPWRDTDLRVEGPVVAELQKLFIATWTAQKGEPLAARDYFPPLERKGSEVIRAIGSSPDEPFSQIYATLISALRSAQTEIWLTNAYFVPDPQLLATLKEAAARGVDVKLVLPGSTDSWLVFHAGRANYTELLEANIKLYERRDALLHVKTAVIDGVWSTVGSTNLDWRSFVHNDEVNVVVLGTEFGKKMQAAFMADLAKSNEITLEKWQRRSLALRAKEQMGRLWEYWL</sequence>
<dbReference type="EC" id="2.7.8.-" evidence="8"/>
<evidence type="ECO:0000256" key="5">
    <source>
        <dbReference type="ARBA" id="ARBA00022737"/>
    </source>
</evidence>
<feature type="domain" description="PLD phosphodiesterase" evidence="9">
    <location>
        <begin position="381"/>
        <end position="408"/>
    </location>
</feature>
<protein>
    <recommendedName>
        <fullName evidence="8">Cardiolipin synthase</fullName>
        <ecNumber evidence="8">2.7.8.-</ecNumber>
    </recommendedName>
</protein>
<proteinExistence type="predicted"/>
<dbReference type="GO" id="GO:0005886">
    <property type="term" value="C:plasma membrane"/>
    <property type="evidence" value="ECO:0007669"/>
    <property type="project" value="UniProtKB-SubCell"/>
</dbReference>
<keyword evidence="3" id="KW-0808">Transferase</keyword>
<dbReference type="PROSITE" id="PS50035">
    <property type="entry name" value="PLD"/>
    <property type="match status" value="2"/>
</dbReference>
<evidence type="ECO:0000256" key="1">
    <source>
        <dbReference type="ARBA" id="ARBA00004236"/>
    </source>
</evidence>
<gene>
    <name evidence="10" type="ORF">SAMN04490185_4774</name>
</gene>
<dbReference type="NCBIfam" id="TIGR04265">
    <property type="entry name" value="bac_cardiolipin"/>
    <property type="match status" value="1"/>
</dbReference>
<dbReference type="SMART" id="SM00155">
    <property type="entry name" value="PLDc"/>
    <property type="match status" value="2"/>
</dbReference>
<comment type="subcellular location">
    <subcellularLocation>
        <location evidence="1">Cell membrane</location>
    </subcellularLocation>
</comment>
<dbReference type="InterPro" id="IPR022924">
    <property type="entry name" value="Cardiolipin_synthase"/>
</dbReference>
<dbReference type="PANTHER" id="PTHR21248:SF22">
    <property type="entry name" value="PHOSPHOLIPASE D"/>
    <property type="match status" value="1"/>
</dbReference>
<dbReference type="GO" id="GO:0032049">
    <property type="term" value="P:cardiolipin biosynthetic process"/>
    <property type="evidence" value="ECO:0007669"/>
    <property type="project" value="UniProtKB-UniRule"/>
</dbReference>
<organism evidence="10 11">
    <name type="scientific">Pseudomonas frederiksbergensis</name>
    <dbReference type="NCBI Taxonomy" id="104087"/>
    <lineage>
        <taxon>Bacteria</taxon>
        <taxon>Pseudomonadati</taxon>
        <taxon>Pseudomonadota</taxon>
        <taxon>Gammaproteobacteria</taxon>
        <taxon>Pseudomonadales</taxon>
        <taxon>Pseudomonadaceae</taxon>
        <taxon>Pseudomonas</taxon>
    </lineage>
</organism>
<dbReference type="GO" id="GO:0008808">
    <property type="term" value="F:cardiolipin synthase activity"/>
    <property type="evidence" value="ECO:0007669"/>
    <property type="project" value="UniProtKB-UniRule"/>
</dbReference>
<dbReference type="SUPFAM" id="SSF56024">
    <property type="entry name" value="Phospholipase D/nuclease"/>
    <property type="match status" value="2"/>
</dbReference>
<dbReference type="PANTHER" id="PTHR21248">
    <property type="entry name" value="CARDIOLIPIN SYNTHASE"/>
    <property type="match status" value="1"/>
</dbReference>
<evidence type="ECO:0000256" key="4">
    <source>
        <dbReference type="ARBA" id="ARBA00022692"/>
    </source>
</evidence>
<evidence type="ECO:0000259" key="9">
    <source>
        <dbReference type="PROSITE" id="PS50035"/>
    </source>
</evidence>
<keyword evidence="2" id="KW-1003">Cell membrane</keyword>
<evidence type="ECO:0000256" key="7">
    <source>
        <dbReference type="ARBA" id="ARBA00023136"/>
    </source>
</evidence>
<keyword evidence="7" id="KW-0472">Membrane</keyword>